<dbReference type="Proteomes" id="UP001055439">
    <property type="component" value="Chromosome 8"/>
</dbReference>
<name>A0A9E7HKM1_9LILI</name>
<organism evidence="1 2">
    <name type="scientific">Musa troglodytarum</name>
    <name type="common">fe'i banana</name>
    <dbReference type="NCBI Taxonomy" id="320322"/>
    <lineage>
        <taxon>Eukaryota</taxon>
        <taxon>Viridiplantae</taxon>
        <taxon>Streptophyta</taxon>
        <taxon>Embryophyta</taxon>
        <taxon>Tracheophyta</taxon>
        <taxon>Spermatophyta</taxon>
        <taxon>Magnoliopsida</taxon>
        <taxon>Liliopsida</taxon>
        <taxon>Zingiberales</taxon>
        <taxon>Musaceae</taxon>
        <taxon>Musa</taxon>
    </lineage>
</organism>
<proteinExistence type="predicted"/>
<dbReference type="EMBL" id="CP097510">
    <property type="protein sequence ID" value="URE35475.1"/>
    <property type="molecule type" value="Genomic_DNA"/>
</dbReference>
<keyword evidence="2" id="KW-1185">Reference proteome</keyword>
<gene>
    <name evidence="1" type="ORF">MUK42_33450</name>
</gene>
<sequence length="101" mass="10758">MRAITGSKRLVAMGFGAVAAAKVVHVSFVADTFAVSIQIPRKLRITMHVPTVLNAAPQVLCRPAVTGRRIGEHSCRCSGIPPRSFFLHHVVKAPMGSEVAA</sequence>
<reference evidence="1" key="1">
    <citation type="submission" date="2022-05" db="EMBL/GenBank/DDBJ databases">
        <title>The Musa troglodytarum L. genome provides insights into the mechanism of non-climacteric behaviour and enrichment of carotenoids.</title>
        <authorList>
            <person name="Wang J."/>
        </authorList>
    </citation>
    <scope>NUCLEOTIDE SEQUENCE</scope>
    <source>
        <tissue evidence="1">Leaf</tissue>
    </source>
</reference>
<protein>
    <submittedName>
        <fullName evidence="1">Uncharacterized protein</fullName>
    </submittedName>
</protein>
<accession>A0A9E7HKM1</accession>
<evidence type="ECO:0000313" key="2">
    <source>
        <dbReference type="Proteomes" id="UP001055439"/>
    </source>
</evidence>
<dbReference type="AlphaFoldDB" id="A0A9E7HKM1"/>
<evidence type="ECO:0000313" key="1">
    <source>
        <dbReference type="EMBL" id="URE35475.1"/>
    </source>
</evidence>